<comment type="caution">
    <text evidence="1">The sequence shown here is derived from an EMBL/GenBank/DDBJ whole genome shotgun (WGS) entry which is preliminary data.</text>
</comment>
<dbReference type="EMBL" id="MNBE01000776">
    <property type="protein sequence ID" value="OKO89227.1"/>
    <property type="molecule type" value="Genomic_DNA"/>
</dbReference>
<organism evidence="1 2">
    <name type="scientific">Penicillium subrubescens</name>
    <dbReference type="NCBI Taxonomy" id="1316194"/>
    <lineage>
        <taxon>Eukaryota</taxon>
        <taxon>Fungi</taxon>
        <taxon>Dikarya</taxon>
        <taxon>Ascomycota</taxon>
        <taxon>Pezizomycotina</taxon>
        <taxon>Eurotiomycetes</taxon>
        <taxon>Eurotiomycetidae</taxon>
        <taxon>Eurotiales</taxon>
        <taxon>Aspergillaceae</taxon>
        <taxon>Penicillium</taxon>
    </lineage>
</organism>
<proteinExistence type="predicted"/>
<dbReference type="AlphaFoldDB" id="A0A1Q5SMJ0"/>
<keyword evidence="2" id="KW-1185">Reference proteome</keyword>
<sequence length="104" mass="11553">MPSMGTPSPLIVRAASRMFDRLDVSAVTKRIFVCGYLRFMLFMAGWTSDWERPVKIMQPAPPWERASAVAAGSSPWMKPARRTVVGDVSLDGDRRFGKYEGEGG</sequence>
<reference evidence="1 2" key="1">
    <citation type="submission" date="2016-10" db="EMBL/GenBank/DDBJ databases">
        <title>Genome sequence of the ascomycete fungus Penicillium subrubescens.</title>
        <authorList>
            <person name="De Vries R.P."/>
            <person name="Peng M."/>
            <person name="Dilokpimol A."/>
            <person name="Hilden K."/>
            <person name="Makela M.R."/>
            <person name="Grigoriev I."/>
            <person name="Riley R."/>
            <person name="Granchi Z."/>
        </authorList>
    </citation>
    <scope>NUCLEOTIDE SEQUENCE [LARGE SCALE GENOMIC DNA]</scope>
    <source>
        <strain evidence="1 2">CBS 132785</strain>
    </source>
</reference>
<protein>
    <submittedName>
        <fullName evidence="1">Uncharacterized protein</fullName>
    </submittedName>
</protein>
<evidence type="ECO:0000313" key="1">
    <source>
        <dbReference type="EMBL" id="OKO89227.1"/>
    </source>
</evidence>
<accession>A0A1Q5SMJ0</accession>
<evidence type="ECO:0000313" key="2">
    <source>
        <dbReference type="Proteomes" id="UP000186955"/>
    </source>
</evidence>
<dbReference type="Proteomes" id="UP000186955">
    <property type="component" value="Unassembled WGS sequence"/>
</dbReference>
<name>A0A1Q5SMJ0_9EURO</name>
<gene>
    <name evidence="1" type="ORF">PENSUB_13862</name>
</gene>